<dbReference type="Pfam" id="PF02627">
    <property type="entry name" value="CMD"/>
    <property type="match status" value="1"/>
</dbReference>
<reference evidence="2" key="1">
    <citation type="submission" date="2018-05" db="EMBL/GenBank/DDBJ databases">
        <authorList>
            <person name="Lanie J.A."/>
            <person name="Ng W.-L."/>
            <person name="Kazmierczak K.M."/>
            <person name="Andrzejewski T.M."/>
            <person name="Davidsen T.M."/>
            <person name="Wayne K.J."/>
            <person name="Tettelin H."/>
            <person name="Glass J.I."/>
            <person name="Rusch D."/>
            <person name="Podicherti R."/>
            <person name="Tsui H.-C.T."/>
            <person name="Winkler M.E."/>
        </authorList>
    </citation>
    <scope>NUCLEOTIDE SEQUENCE</scope>
</reference>
<name>A0A382K3A7_9ZZZZ</name>
<evidence type="ECO:0000259" key="1">
    <source>
        <dbReference type="Pfam" id="PF02627"/>
    </source>
</evidence>
<dbReference type="InterPro" id="IPR010195">
    <property type="entry name" value="Uncharacterised_peroxidase-rel"/>
</dbReference>
<dbReference type="PANTHER" id="PTHR35446">
    <property type="entry name" value="SI:CH211-175M2.5"/>
    <property type="match status" value="1"/>
</dbReference>
<feature type="domain" description="Carboxymuconolactone decarboxylase-like" evidence="1">
    <location>
        <begin position="40"/>
        <end position="87"/>
    </location>
</feature>
<protein>
    <recommendedName>
        <fullName evidence="1">Carboxymuconolactone decarboxylase-like domain-containing protein</fullName>
    </recommendedName>
</protein>
<gene>
    <name evidence="2" type="ORF">METZ01_LOCUS271350</name>
</gene>
<dbReference type="NCBIfam" id="TIGR01926">
    <property type="entry name" value="peroxid_rel"/>
    <property type="match status" value="1"/>
</dbReference>
<dbReference type="Gene3D" id="1.20.1290.10">
    <property type="entry name" value="AhpD-like"/>
    <property type="match status" value="1"/>
</dbReference>
<dbReference type="EMBL" id="UINC01077920">
    <property type="protein sequence ID" value="SVC18496.1"/>
    <property type="molecule type" value="Genomic_DNA"/>
</dbReference>
<organism evidence="2">
    <name type="scientific">marine metagenome</name>
    <dbReference type="NCBI Taxonomy" id="408172"/>
    <lineage>
        <taxon>unclassified sequences</taxon>
        <taxon>metagenomes</taxon>
        <taxon>ecological metagenomes</taxon>
    </lineage>
</organism>
<accession>A0A382K3A7</accession>
<sequence length="179" mass="20288">MPDQRRLDPAIKELFARFIEKLGFVPNVFRSYTLRPRRLEHFRQYNNELMLGDSGLTKLEREMIAVVVSSVNHCHYCLVAHGAAVRMLSGNAHLGDQLATNYRSSELPPRQRAMLDFVWKLSAVPASIEESDRAALRRAGFSDEDIFDIAEVAAFYAASNRLASAVDARPNPEYYDIGR</sequence>
<dbReference type="AlphaFoldDB" id="A0A382K3A7"/>
<dbReference type="PANTHER" id="PTHR35446:SF2">
    <property type="entry name" value="CARBOXYMUCONOLACTONE DECARBOXYLASE-LIKE DOMAIN-CONTAINING PROTEIN"/>
    <property type="match status" value="1"/>
</dbReference>
<dbReference type="SUPFAM" id="SSF69118">
    <property type="entry name" value="AhpD-like"/>
    <property type="match status" value="1"/>
</dbReference>
<proteinExistence type="predicted"/>
<dbReference type="InterPro" id="IPR004675">
    <property type="entry name" value="AhpD_core"/>
</dbReference>
<evidence type="ECO:0000313" key="2">
    <source>
        <dbReference type="EMBL" id="SVC18496.1"/>
    </source>
</evidence>
<dbReference type="NCBIfam" id="TIGR00778">
    <property type="entry name" value="ahpD_dom"/>
    <property type="match status" value="1"/>
</dbReference>
<dbReference type="InterPro" id="IPR003779">
    <property type="entry name" value="CMD-like"/>
</dbReference>
<dbReference type="Gene3D" id="1.20.5.810">
    <property type="entry name" value="AhpD-like"/>
    <property type="match status" value="1"/>
</dbReference>
<dbReference type="GO" id="GO:0051920">
    <property type="term" value="F:peroxiredoxin activity"/>
    <property type="evidence" value="ECO:0007669"/>
    <property type="project" value="InterPro"/>
</dbReference>
<dbReference type="InterPro" id="IPR029032">
    <property type="entry name" value="AhpD-like"/>
</dbReference>